<dbReference type="PANTHER" id="PTHR33165">
    <property type="entry name" value="F-BOX DOMAIN CONTAINING PROTEIN-LIKE-RELATED"/>
    <property type="match status" value="1"/>
</dbReference>
<dbReference type="Gramene" id="TVU38301">
    <property type="protein sequence ID" value="TVU38301"/>
    <property type="gene ID" value="EJB05_11663"/>
</dbReference>
<proteinExistence type="predicted"/>
<feature type="domain" description="KIB1-4 beta-propeller" evidence="1">
    <location>
        <begin position="68"/>
        <end position="302"/>
    </location>
</feature>
<dbReference type="Pfam" id="PF03478">
    <property type="entry name" value="Beta-prop_KIB1-4"/>
    <property type="match status" value="1"/>
</dbReference>
<evidence type="ECO:0000313" key="2">
    <source>
        <dbReference type="EMBL" id="TVU38301.1"/>
    </source>
</evidence>
<dbReference type="PANTHER" id="PTHR33165:SF63">
    <property type="entry name" value="OS03G0792300 PROTEIN"/>
    <property type="match status" value="1"/>
</dbReference>
<sequence>MGLIAERVHSNSIADYIRFRAVCTAWRSCSDDPRALGVFDRGWIMLPRAFDIHDRRCFLNIFTGWCIHLRIPLLHRRYVLGQTTDGLLVLCWKVTHVVHLLNPVTGKLINLPPATAKMLPWITRIEDFLRRYICAALVDDSVAVLQLGRLGLVIAKPSDKDWTRLYPDGAIMSTMSFAGRIYCATTKKIMVVETAADKQQPQLVTAANYECGEASGFFTRLCLVDNDGVLILVRVAYGIQRVKGQLQRTCKVYRVDLEARMTVTMAGVGGRTVFVNDRGDRALSVPAGVSPSICADTVYLCSRYNEGTGRAQVDAFHLPDGRIDMDCRNERPCSMVDHIACYVAERQRCCLARYETESDPFGASARGCATFRTERD</sequence>
<reference evidence="2 3" key="1">
    <citation type="journal article" date="2019" name="Sci. Rep.">
        <title>A high-quality genome of Eragrostis curvula grass provides insights into Poaceae evolution and supports new strategies to enhance forage quality.</title>
        <authorList>
            <person name="Carballo J."/>
            <person name="Santos B.A.C.M."/>
            <person name="Zappacosta D."/>
            <person name="Garbus I."/>
            <person name="Selva J.P."/>
            <person name="Gallo C.A."/>
            <person name="Diaz A."/>
            <person name="Albertini E."/>
            <person name="Caccamo M."/>
            <person name="Echenique V."/>
        </authorList>
    </citation>
    <scope>NUCLEOTIDE SEQUENCE [LARGE SCALE GENOMIC DNA]</scope>
    <source>
        <strain evidence="3">cv. Victoria</strain>
        <tissue evidence="2">Leaf</tissue>
    </source>
</reference>
<evidence type="ECO:0000313" key="3">
    <source>
        <dbReference type="Proteomes" id="UP000324897"/>
    </source>
</evidence>
<dbReference type="InterPro" id="IPR005174">
    <property type="entry name" value="KIB1-4_b-propeller"/>
</dbReference>
<feature type="non-terminal residue" evidence="2">
    <location>
        <position position="1"/>
    </location>
</feature>
<dbReference type="OrthoDB" id="619048at2759"/>
<evidence type="ECO:0000259" key="1">
    <source>
        <dbReference type="Pfam" id="PF03478"/>
    </source>
</evidence>
<dbReference type="Proteomes" id="UP000324897">
    <property type="component" value="Chromosome 4"/>
</dbReference>
<protein>
    <recommendedName>
        <fullName evidence="1">KIB1-4 beta-propeller domain-containing protein</fullName>
    </recommendedName>
</protein>
<keyword evidence="3" id="KW-1185">Reference proteome</keyword>
<comment type="caution">
    <text evidence="2">The sequence shown here is derived from an EMBL/GenBank/DDBJ whole genome shotgun (WGS) entry which is preliminary data.</text>
</comment>
<gene>
    <name evidence="2" type="ORF">EJB05_11663</name>
</gene>
<name>A0A5J9VRV6_9POAL</name>
<organism evidence="2 3">
    <name type="scientific">Eragrostis curvula</name>
    <name type="common">weeping love grass</name>
    <dbReference type="NCBI Taxonomy" id="38414"/>
    <lineage>
        <taxon>Eukaryota</taxon>
        <taxon>Viridiplantae</taxon>
        <taxon>Streptophyta</taxon>
        <taxon>Embryophyta</taxon>
        <taxon>Tracheophyta</taxon>
        <taxon>Spermatophyta</taxon>
        <taxon>Magnoliopsida</taxon>
        <taxon>Liliopsida</taxon>
        <taxon>Poales</taxon>
        <taxon>Poaceae</taxon>
        <taxon>PACMAD clade</taxon>
        <taxon>Chloridoideae</taxon>
        <taxon>Eragrostideae</taxon>
        <taxon>Eragrostidinae</taxon>
        <taxon>Eragrostis</taxon>
    </lineage>
</organism>
<dbReference type="EMBL" id="RWGY01000007">
    <property type="protein sequence ID" value="TVU38301.1"/>
    <property type="molecule type" value="Genomic_DNA"/>
</dbReference>
<dbReference type="AlphaFoldDB" id="A0A5J9VRV6"/>
<accession>A0A5J9VRV6</accession>